<dbReference type="PROSITE" id="PS00648">
    <property type="entry name" value="RIBONUCLEASE_P"/>
    <property type="match status" value="1"/>
</dbReference>
<dbReference type="HAMAP" id="MF_00227">
    <property type="entry name" value="RNase_P"/>
    <property type="match status" value="1"/>
</dbReference>
<evidence type="ECO:0000256" key="7">
    <source>
        <dbReference type="HAMAP-Rule" id="MF_00227"/>
    </source>
</evidence>
<dbReference type="InterPro" id="IPR020568">
    <property type="entry name" value="Ribosomal_Su5_D2-typ_SF"/>
</dbReference>
<gene>
    <name evidence="7 9" type="primary">rnpA</name>
    <name evidence="9" type="ORF">EII35_10600</name>
</gene>
<protein>
    <recommendedName>
        <fullName evidence="7 8">Ribonuclease P protein component</fullName>
        <shortName evidence="7">RNase P protein</shortName>
        <shortName evidence="7">RNaseP protein</shortName>
        <ecNumber evidence="7 8">3.1.26.5</ecNumber>
    </recommendedName>
    <alternativeName>
        <fullName evidence="7">Protein C5</fullName>
    </alternativeName>
</protein>
<evidence type="ECO:0000256" key="8">
    <source>
        <dbReference type="NCBIfam" id="TIGR00188"/>
    </source>
</evidence>
<dbReference type="GO" id="GO:0030677">
    <property type="term" value="C:ribonuclease P complex"/>
    <property type="evidence" value="ECO:0007669"/>
    <property type="project" value="TreeGrafter"/>
</dbReference>
<dbReference type="InterPro" id="IPR020539">
    <property type="entry name" value="RNase_P_CS"/>
</dbReference>
<dbReference type="GO" id="GO:0001682">
    <property type="term" value="P:tRNA 5'-leader removal"/>
    <property type="evidence" value="ECO:0007669"/>
    <property type="project" value="UniProtKB-UniRule"/>
</dbReference>
<evidence type="ECO:0000256" key="1">
    <source>
        <dbReference type="ARBA" id="ARBA00002663"/>
    </source>
</evidence>
<reference evidence="9 10" key="1">
    <citation type="submission" date="2018-11" db="EMBL/GenBank/DDBJ databases">
        <title>Genomes From Bacteria Associated with the Canine Oral Cavity: a Test Case for Automated Genome-Based Taxonomic Assignment.</title>
        <authorList>
            <person name="Coil D.A."/>
            <person name="Jospin G."/>
            <person name="Darling A.E."/>
            <person name="Wallis C."/>
            <person name="Davis I.J."/>
            <person name="Harris S."/>
            <person name="Eisen J.A."/>
            <person name="Holcombe L.J."/>
            <person name="O'Flynn C."/>
        </authorList>
    </citation>
    <scope>NUCLEOTIDE SEQUENCE [LARGE SCALE GENOMIC DNA]</scope>
    <source>
        <strain evidence="9 10">OH2822_COT-296</strain>
    </source>
</reference>
<evidence type="ECO:0000256" key="5">
    <source>
        <dbReference type="ARBA" id="ARBA00022801"/>
    </source>
</evidence>
<comment type="subunit">
    <text evidence="7">Consists of a catalytic RNA component (M1 or rnpB) and a protein subunit.</text>
</comment>
<evidence type="ECO:0000313" key="10">
    <source>
        <dbReference type="Proteomes" id="UP000280935"/>
    </source>
</evidence>
<evidence type="ECO:0000256" key="6">
    <source>
        <dbReference type="ARBA" id="ARBA00022884"/>
    </source>
</evidence>
<dbReference type="Proteomes" id="UP000280935">
    <property type="component" value="Unassembled WGS sequence"/>
</dbReference>
<dbReference type="Gene3D" id="3.30.230.10">
    <property type="match status" value="1"/>
</dbReference>
<dbReference type="GO" id="GO:0000049">
    <property type="term" value="F:tRNA binding"/>
    <property type="evidence" value="ECO:0007669"/>
    <property type="project" value="UniProtKB-UniRule"/>
</dbReference>
<dbReference type="RefSeq" id="WP_125228443.1">
    <property type="nucleotide sequence ID" value="NZ_RQYT01000026.1"/>
</dbReference>
<dbReference type="PANTHER" id="PTHR33992:SF1">
    <property type="entry name" value="RIBONUCLEASE P PROTEIN COMPONENT"/>
    <property type="match status" value="1"/>
</dbReference>
<accession>A0A3P1WQQ6</accession>
<comment type="catalytic activity">
    <reaction evidence="7">
        <text>Endonucleolytic cleavage of RNA, removing 5'-extranucleotides from tRNA precursor.</text>
        <dbReference type="EC" id="3.1.26.5"/>
    </reaction>
</comment>
<dbReference type="EC" id="3.1.26.5" evidence="7 8"/>
<comment type="caution">
    <text evidence="9">The sequence shown here is derived from an EMBL/GenBank/DDBJ whole genome shotgun (WGS) entry which is preliminary data.</text>
</comment>
<evidence type="ECO:0000256" key="4">
    <source>
        <dbReference type="ARBA" id="ARBA00022759"/>
    </source>
</evidence>
<dbReference type="Pfam" id="PF00825">
    <property type="entry name" value="Ribonuclease_P"/>
    <property type="match status" value="1"/>
</dbReference>
<dbReference type="InterPro" id="IPR014721">
    <property type="entry name" value="Ribsml_uS5_D2-typ_fold_subgr"/>
</dbReference>
<dbReference type="GO" id="GO:0042781">
    <property type="term" value="F:3'-tRNA processing endoribonuclease activity"/>
    <property type="evidence" value="ECO:0007669"/>
    <property type="project" value="TreeGrafter"/>
</dbReference>
<keyword evidence="2 7" id="KW-0819">tRNA processing</keyword>
<keyword evidence="5 7" id="KW-0378">Hydrolase</keyword>
<evidence type="ECO:0000313" key="9">
    <source>
        <dbReference type="EMBL" id="RRD48949.1"/>
    </source>
</evidence>
<dbReference type="InterPro" id="IPR000100">
    <property type="entry name" value="RNase_P"/>
</dbReference>
<dbReference type="AlphaFoldDB" id="A0A3P1WQQ6"/>
<dbReference type="SUPFAM" id="SSF54211">
    <property type="entry name" value="Ribosomal protein S5 domain 2-like"/>
    <property type="match status" value="1"/>
</dbReference>
<proteinExistence type="inferred from homology"/>
<comment type="similarity">
    <text evidence="7">Belongs to the RnpA family.</text>
</comment>
<evidence type="ECO:0000256" key="2">
    <source>
        <dbReference type="ARBA" id="ARBA00022694"/>
    </source>
</evidence>
<comment type="function">
    <text evidence="1 7">RNaseP catalyzes the removal of the 5'-leader sequence from pre-tRNA to produce the mature 5'-terminus. It can also cleave other RNA substrates such as 4.5S RNA. The protein component plays an auxiliary but essential role in vivo by binding to the 5'-leader sequence and broadening the substrate specificity of the ribozyme.</text>
</comment>
<organism evidence="9 10">
    <name type="scientific">Arachnia propionica</name>
    <dbReference type="NCBI Taxonomy" id="1750"/>
    <lineage>
        <taxon>Bacteria</taxon>
        <taxon>Bacillati</taxon>
        <taxon>Actinomycetota</taxon>
        <taxon>Actinomycetes</taxon>
        <taxon>Propionibacteriales</taxon>
        <taxon>Propionibacteriaceae</taxon>
        <taxon>Arachnia</taxon>
    </lineage>
</organism>
<dbReference type="PANTHER" id="PTHR33992">
    <property type="entry name" value="RIBONUCLEASE P PROTEIN COMPONENT"/>
    <property type="match status" value="1"/>
</dbReference>
<keyword evidence="4 7" id="KW-0255">Endonuclease</keyword>
<name>A0A3P1WQQ6_9ACTN</name>
<evidence type="ECO:0000256" key="3">
    <source>
        <dbReference type="ARBA" id="ARBA00022722"/>
    </source>
</evidence>
<keyword evidence="6 7" id="KW-0694">RNA-binding</keyword>
<dbReference type="NCBIfam" id="TIGR00188">
    <property type="entry name" value="rnpA"/>
    <property type="match status" value="1"/>
</dbReference>
<dbReference type="GO" id="GO:0004526">
    <property type="term" value="F:ribonuclease P activity"/>
    <property type="evidence" value="ECO:0007669"/>
    <property type="project" value="UniProtKB-UniRule"/>
</dbReference>
<keyword evidence="3 7" id="KW-0540">Nuclease</keyword>
<dbReference type="OrthoDB" id="196964at2"/>
<sequence>MLPRTRRLRRSGDFTETFRRGARAGTSSVVVHVAVGTMNPPGATRVGFVVSKAVGNAVVRNRVKRRLRHLVASRDEQVGADVVVRALPPAAADPGTLVEDFHSAWERAFRRATC</sequence>
<dbReference type="EMBL" id="RQYT01000026">
    <property type="protein sequence ID" value="RRD48949.1"/>
    <property type="molecule type" value="Genomic_DNA"/>
</dbReference>